<gene>
    <name evidence="5" type="ORF">ACFSE1_08155</name>
</gene>
<evidence type="ECO:0000256" key="3">
    <source>
        <dbReference type="SAM" id="MobiDB-lite"/>
    </source>
</evidence>
<dbReference type="PROSITE" id="PS00061">
    <property type="entry name" value="ADH_SHORT"/>
    <property type="match status" value="1"/>
</dbReference>
<dbReference type="SUPFAM" id="SSF51735">
    <property type="entry name" value="NAD(P)-binding Rossmann-fold domains"/>
    <property type="match status" value="1"/>
</dbReference>
<dbReference type="GO" id="GO:0016491">
    <property type="term" value="F:oxidoreductase activity"/>
    <property type="evidence" value="ECO:0007669"/>
    <property type="project" value="UniProtKB-KW"/>
</dbReference>
<protein>
    <submittedName>
        <fullName evidence="5">SDR family NAD(P)-dependent oxidoreductase</fullName>
        <ecNumber evidence="5">1.-.-.-</ecNumber>
    </submittedName>
</protein>
<dbReference type="InterPro" id="IPR057326">
    <property type="entry name" value="KR_dom"/>
</dbReference>
<evidence type="ECO:0000256" key="2">
    <source>
        <dbReference type="ARBA" id="ARBA00023002"/>
    </source>
</evidence>
<proteinExistence type="inferred from homology"/>
<dbReference type="SMART" id="SM00822">
    <property type="entry name" value="PKS_KR"/>
    <property type="match status" value="1"/>
</dbReference>
<name>A0ABW4M3D4_9HYPH</name>
<sequence length="266" mass="28114">MNPVETAKGLAVVTGASSGIGYELAKCAAQDGYDLVIAANEAQIMQAASRLKEFGTKVEAIQVDLATVDGVNKLKAGIEALGRPVDLLLANAGRGLGDGFLDQDLQEIRYVVETNITGTLHLVHAVGNQMRARGQGRILFTGSIAGFMPGAFQAVYNGTKAFINSFSFALREELKGTGVSVTCLMPGATDTEFFNRAQMEDTPVGQAKKDDPAFVAKVGYEAMMDGEGDVVAGWKNKMMTAAANVTPAGTLAKQHRKLSEPESSKH</sequence>
<comment type="caution">
    <text evidence="5">The sequence shown here is derived from an EMBL/GenBank/DDBJ whole genome shotgun (WGS) entry which is preliminary data.</text>
</comment>
<reference evidence="6" key="1">
    <citation type="journal article" date="2019" name="Int. J. Syst. Evol. Microbiol.">
        <title>The Global Catalogue of Microorganisms (GCM) 10K type strain sequencing project: providing services to taxonomists for standard genome sequencing and annotation.</title>
        <authorList>
            <consortium name="The Broad Institute Genomics Platform"/>
            <consortium name="The Broad Institute Genome Sequencing Center for Infectious Disease"/>
            <person name="Wu L."/>
            <person name="Ma J."/>
        </authorList>
    </citation>
    <scope>NUCLEOTIDE SEQUENCE [LARGE SCALE GENOMIC DNA]</scope>
    <source>
        <strain evidence="6">CG52</strain>
    </source>
</reference>
<dbReference type="PANTHER" id="PTHR44196">
    <property type="entry name" value="DEHYDROGENASE/REDUCTASE SDR FAMILY MEMBER 7B"/>
    <property type="match status" value="1"/>
</dbReference>
<keyword evidence="2 5" id="KW-0560">Oxidoreductase</keyword>
<dbReference type="Pfam" id="PF00106">
    <property type="entry name" value="adh_short"/>
    <property type="match status" value="1"/>
</dbReference>
<dbReference type="InterPro" id="IPR020904">
    <property type="entry name" value="Sc_DH/Rdtase_CS"/>
</dbReference>
<dbReference type="EMBL" id="JBHUEQ010000015">
    <property type="protein sequence ID" value="MFD1745427.1"/>
    <property type="molecule type" value="Genomic_DNA"/>
</dbReference>
<dbReference type="EC" id="1.-.-.-" evidence="5"/>
<dbReference type="Proteomes" id="UP001597322">
    <property type="component" value="Unassembled WGS sequence"/>
</dbReference>
<feature type="region of interest" description="Disordered" evidence="3">
    <location>
        <begin position="246"/>
        <end position="266"/>
    </location>
</feature>
<dbReference type="PRINTS" id="PR00081">
    <property type="entry name" value="GDHRDH"/>
</dbReference>
<comment type="similarity">
    <text evidence="1">Belongs to the short-chain dehydrogenases/reductases (SDR) family.</text>
</comment>
<keyword evidence="6" id="KW-1185">Reference proteome</keyword>
<evidence type="ECO:0000313" key="6">
    <source>
        <dbReference type="Proteomes" id="UP001597322"/>
    </source>
</evidence>
<feature type="domain" description="Ketoreductase" evidence="4">
    <location>
        <begin position="9"/>
        <end position="191"/>
    </location>
</feature>
<dbReference type="CDD" id="cd05233">
    <property type="entry name" value="SDR_c"/>
    <property type="match status" value="1"/>
</dbReference>
<evidence type="ECO:0000256" key="1">
    <source>
        <dbReference type="ARBA" id="ARBA00006484"/>
    </source>
</evidence>
<dbReference type="PANTHER" id="PTHR44196:SF2">
    <property type="entry name" value="SHORT-CHAIN DEHYDROGENASE-RELATED"/>
    <property type="match status" value="1"/>
</dbReference>
<dbReference type="InterPro" id="IPR036291">
    <property type="entry name" value="NAD(P)-bd_dom_sf"/>
</dbReference>
<dbReference type="RefSeq" id="WP_377399074.1">
    <property type="nucleotide sequence ID" value="NZ_JBHUEQ010000015.1"/>
</dbReference>
<organism evidence="5 6">
    <name type="scientific">Rhizobium helianthi</name>
    <dbReference type="NCBI Taxonomy" id="1132695"/>
    <lineage>
        <taxon>Bacteria</taxon>
        <taxon>Pseudomonadati</taxon>
        <taxon>Pseudomonadota</taxon>
        <taxon>Alphaproteobacteria</taxon>
        <taxon>Hyphomicrobiales</taxon>
        <taxon>Rhizobiaceae</taxon>
        <taxon>Rhizobium/Agrobacterium group</taxon>
        <taxon>Rhizobium</taxon>
    </lineage>
</organism>
<dbReference type="PIRSF" id="PIRSF000126">
    <property type="entry name" value="11-beta-HSD1"/>
    <property type="match status" value="1"/>
</dbReference>
<evidence type="ECO:0000259" key="4">
    <source>
        <dbReference type="SMART" id="SM00822"/>
    </source>
</evidence>
<evidence type="ECO:0000313" key="5">
    <source>
        <dbReference type="EMBL" id="MFD1745427.1"/>
    </source>
</evidence>
<feature type="compositionally biased region" description="Basic and acidic residues" evidence="3">
    <location>
        <begin position="257"/>
        <end position="266"/>
    </location>
</feature>
<accession>A0ABW4M3D4</accession>
<dbReference type="InterPro" id="IPR002347">
    <property type="entry name" value="SDR_fam"/>
</dbReference>
<dbReference type="Gene3D" id="3.40.50.720">
    <property type="entry name" value="NAD(P)-binding Rossmann-like Domain"/>
    <property type="match status" value="1"/>
</dbReference>